<gene>
    <name evidence="3" type="ORF">AF335_09820</name>
    <name evidence="2" type="ORF">FHS36_001398</name>
</gene>
<sequence length="71" mass="7885">MIDQAEPDTTAETNTDTNPGTGTDERPTGFPCPDCTHFSVSRHTAWLAGDHSKATDYTVLLRRHWRSAHCV</sequence>
<feature type="compositionally biased region" description="Low complexity" evidence="1">
    <location>
        <begin position="12"/>
        <end position="22"/>
    </location>
</feature>
<accession>A0A2N8NWU3</accession>
<name>A0A2N8NWU3_STREU</name>
<reference evidence="4" key="2">
    <citation type="submission" date="2015-07" db="EMBL/GenBank/DDBJ databases">
        <authorList>
            <person name="Graham D.E."/>
            <person name="Giannone R.J."/>
            <person name="Gulvik C.A."/>
            <person name="Hettich R.L."/>
            <person name="Klingeman D.M."/>
            <person name="Mahan K.M."/>
            <person name="Parry R.J."/>
            <person name="Spain J.C."/>
        </authorList>
    </citation>
    <scope>NUCLEOTIDE SEQUENCE [LARGE SCALE GENOMIC DNA]</scope>
    <source>
        <strain evidence="4">ATCC 27428</strain>
    </source>
</reference>
<comment type="caution">
    <text evidence="3">The sequence shown here is derived from an EMBL/GenBank/DDBJ whole genome shotgun (WGS) entry which is preliminary data.</text>
</comment>
<evidence type="ECO:0000256" key="1">
    <source>
        <dbReference type="SAM" id="MobiDB-lite"/>
    </source>
</evidence>
<proteinExistence type="predicted"/>
<dbReference type="EMBL" id="JACHJF010000003">
    <property type="protein sequence ID" value="MBB5117977.1"/>
    <property type="molecule type" value="Genomic_DNA"/>
</dbReference>
<evidence type="ECO:0000313" key="5">
    <source>
        <dbReference type="Proteomes" id="UP000528608"/>
    </source>
</evidence>
<protein>
    <submittedName>
        <fullName evidence="2">Putative RNA-binding Zn-ribbon protein involved in translation (DUF1610 family)</fullName>
    </submittedName>
</protein>
<dbReference type="AlphaFoldDB" id="A0A2N8NWU3"/>
<organism evidence="3 4">
    <name type="scientific">Streptomyces eurocidicus</name>
    <name type="common">Streptoverticillium eurocidicus</name>
    <dbReference type="NCBI Taxonomy" id="66423"/>
    <lineage>
        <taxon>Bacteria</taxon>
        <taxon>Bacillati</taxon>
        <taxon>Actinomycetota</taxon>
        <taxon>Actinomycetes</taxon>
        <taxon>Kitasatosporales</taxon>
        <taxon>Streptomycetaceae</taxon>
        <taxon>Streptomyces</taxon>
    </lineage>
</organism>
<evidence type="ECO:0000313" key="3">
    <source>
        <dbReference type="EMBL" id="PNE33222.1"/>
    </source>
</evidence>
<dbReference type="Proteomes" id="UP000528608">
    <property type="component" value="Unassembled WGS sequence"/>
</dbReference>
<reference evidence="2 5" key="3">
    <citation type="submission" date="2020-08" db="EMBL/GenBank/DDBJ databases">
        <title>Genomic Encyclopedia of Type Strains, Phase III (KMG-III): the genomes of soil and plant-associated and newly described type strains.</title>
        <authorList>
            <person name="Whitman W."/>
        </authorList>
    </citation>
    <scope>NUCLEOTIDE SEQUENCE [LARGE SCALE GENOMIC DNA]</scope>
    <source>
        <strain evidence="2 5">CECT 3259</strain>
    </source>
</reference>
<reference evidence="3" key="1">
    <citation type="submission" date="2015-07" db="EMBL/GenBank/DDBJ databases">
        <authorList>
            <person name="Noorani M."/>
        </authorList>
    </citation>
    <scope>NUCLEOTIDE SEQUENCE [LARGE SCALE GENOMIC DNA]</scope>
    <source>
        <strain evidence="3">ATCC 27428</strain>
    </source>
</reference>
<dbReference type="EMBL" id="LGUI01000003">
    <property type="protein sequence ID" value="PNE33222.1"/>
    <property type="molecule type" value="Genomic_DNA"/>
</dbReference>
<keyword evidence="4" id="KW-1185">Reference proteome</keyword>
<evidence type="ECO:0000313" key="2">
    <source>
        <dbReference type="EMBL" id="MBB5117977.1"/>
    </source>
</evidence>
<dbReference type="RefSeq" id="WP_102918006.1">
    <property type="nucleotide sequence ID" value="NZ_JACHJF010000003.1"/>
</dbReference>
<dbReference type="Proteomes" id="UP000235945">
    <property type="component" value="Unassembled WGS sequence"/>
</dbReference>
<evidence type="ECO:0000313" key="4">
    <source>
        <dbReference type="Proteomes" id="UP000235945"/>
    </source>
</evidence>
<feature type="region of interest" description="Disordered" evidence="1">
    <location>
        <begin position="1"/>
        <end position="30"/>
    </location>
</feature>